<protein>
    <recommendedName>
        <fullName evidence="2">GGDEF domain-containing protein</fullName>
    </recommendedName>
</protein>
<dbReference type="Gene3D" id="3.30.70.270">
    <property type="match status" value="1"/>
</dbReference>
<dbReference type="InterPro" id="IPR043128">
    <property type="entry name" value="Rev_trsase/Diguanyl_cyclase"/>
</dbReference>
<reference evidence="4" key="1">
    <citation type="journal article" date="2019" name="Int. J. Syst. Evol. Microbiol.">
        <title>The Global Catalogue of Microorganisms (GCM) 10K type strain sequencing project: providing services to taxonomists for standard genome sequencing and annotation.</title>
        <authorList>
            <consortium name="The Broad Institute Genomics Platform"/>
            <consortium name="The Broad Institute Genome Sequencing Center for Infectious Disease"/>
            <person name="Wu L."/>
            <person name="Ma J."/>
        </authorList>
    </citation>
    <scope>NUCLEOTIDE SEQUENCE [LARGE SCALE GENOMIC DNA]</scope>
    <source>
        <strain evidence="4">JCM 30331</strain>
    </source>
</reference>
<dbReference type="Proteomes" id="UP000647587">
    <property type="component" value="Unassembled WGS sequence"/>
</dbReference>
<evidence type="ECO:0000259" key="2">
    <source>
        <dbReference type="PROSITE" id="PS50887"/>
    </source>
</evidence>
<proteinExistence type="predicted"/>
<dbReference type="PANTHER" id="PTHR46663">
    <property type="entry name" value="DIGUANYLATE CYCLASE DGCT-RELATED"/>
    <property type="match status" value="1"/>
</dbReference>
<keyword evidence="4" id="KW-1185">Reference proteome</keyword>
<dbReference type="SUPFAM" id="SSF55073">
    <property type="entry name" value="Nucleotide cyclase"/>
    <property type="match status" value="1"/>
</dbReference>
<organism evidence="3 4">
    <name type="scientific">Deinococcus malanensis</name>
    <dbReference type="NCBI Taxonomy" id="1706855"/>
    <lineage>
        <taxon>Bacteria</taxon>
        <taxon>Thermotogati</taxon>
        <taxon>Deinococcota</taxon>
        <taxon>Deinococci</taxon>
        <taxon>Deinococcales</taxon>
        <taxon>Deinococcaceae</taxon>
        <taxon>Deinococcus</taxon>
    </lineage>
</organism>
<evidence type="ECO:0000313" key="4">
    <source>
        <dbReference type="Proteomes" id="UP000647587"/>
    </source>
</evidence>
<dbReference type="PROSITE" id="PS50887">
    <property type="entry name" value="GGDEF"/>
    <property type="match status" value="1"/>
</dbReference>
<sequence length="120" mass="13340">MAVAPQDGRDVTTLQKHADIAMYRAKQDDRNGVRTFQATMGEEAVTRVDVERELCPSCASRGDWDESVGFAMKLQKRPRLSCCVEQSGLTPWASPHPQSELVRASRQDIPPVDEAALLQE</sequence>
<dbReference type="InterPro" id="IPR000160">
    <property type="entry name" value="GGDEF_dom"/>
</dbReference>
<name>A0ABQ2F0F3_9DEIO</name>
<dbReference type="PANTHER" id="PTHR46663:SF3">
    <property type="entry name" value="SLL0267 PROTEIN"/>
    <property type="match status" value="1"/>
</dbReference>
<evidence type="ECO:0000313" key="3">
    <source>
        <dbReference type="EMBL" id="GGK36951.1"/>
    </source>
</evidence>
<comment type="caution">
    <text evidence="3">The sequence shown here is derived from an EMBL/GenBank/DDBJ whole genome shotgun (WGS) entry which is preliminary data.</text>
</comment>
<feature type="domain" description="GGDEF" evidence="2">
    <location>
        <begin position="1"/>
        <end position="38"/>
    </location>
</feature>
<evidence type="ECO:0000256" key="1">
    <source>
        <dbReference type="SAM" id="MobiDB-lite"/>
    </source>
</evidence>
<dbReference type="EMBL" id="BMPP01000016">
    <property type="protein sequence ID" value="GGK36951.1"/>
    <property type="molecule type" value="Genomic_DNA"/>
</dbReference>
<accession>A0ABQ2F0F3</accession>
<gene>
    <name evidence="3" type="ORF">GCM10008955_33530</name>
</gene>
<dbReference type="InterPro" id="IPR029787">
    <property type="entry name" value="Nucleotide_cyclase"/>
</dbReference>
<feature type="region of interest" description="Disordered" evidence="1">
    <location>
        <begin position="88"/>
        <end position="108"/>
    </location>
</feature>
<dbReference type="InterPro" id="IPR052163">
    <property type="entry name" value="DGC-Regulatory_Protein"/>
</dbReference>